<organism evidence="2">
    <name type="scientific">Rhipicephalus appendiculatus</name>
    <name type="common">Brown ear tick</name>
    <dbReference type="NCBI Taxonomy" id="34631"/>
    <lineage>
        <taxon>Eukaryota</taxon>
        <taxon>Metazoa</taxon>
        <taxon>Ecdysozoa</taxon>
        <taxon>Arthropoda</taxon>
        <taxon>Chelicerata</taxon>
        <taxon>Arachnida</taxon>
        <taxon>Acari</taxon>
        <taxon>Parasitiformes</taxon>
        <taxon>Ixodida</taxon>
        <taxon>Ixodoidea</taxon>
        <taxon>Ixodidae</taxon>
        <taxon>Rhipicephalinae</taxon>
        <taxon>Rhipicephalus</taxon>
        <taxon>Rhipicephalus</taxon>
    </lineage>
</organism>
<evidence type="ECO:0000313" key="2">
    <source>
        <dbReference type="EMBL" id="JAP75984.1"/>
    </source>
</evidence>
<proteinExistence type="predicted"/>
<protein>
    <submittedName>
        <fullName evidence="2">Uncharacterized protein</fullName>
    </submittedName>
</protein>
<sequence>MACSTVQLLWFVICMGSSTFMGNITSVQYNQYNISSASQRKCQGCANSEFQNRIKYELNSDDTESNTNLTLFEQFSRGERTILKAALDW</sequence>
<reference evidence="2" key="1">
    <citation type="journal article" date="2016" name="Ticks Tick Borne Dis.">
        <title>De novo assembly and annotation of the salivary gland transcriptome of Rhipicephalus appendiculatus male and female ticks during blood feeding.</title>
        <authorList>
            <person name="de Castro M.H."/>
            <person name="de Klerk D."/>
            <person name="Pienaar R."/>
            <person name="Latif A.A."/>
            <person name="Rees D.J."/>
            <person name="Mans B.J."/>
        </authorList>
    </citation>
    <scope>NUCLEOTIDE SEQUENCE</scope>
    <source>
        <tissue evidence="2">Salivary glands</tissue>
    </source>
</reference>
<name>A0A131Y9I2_RHIAP</name>
<dbReference type="EMBL" id="GEDV01012573">
    <property type="protein sequence ID" value="JAP75984.1"/>
    <property type="molecule type" value="Transcribed_RNA"/>
</dbReference>
<feature type="signal peptide" evidence="1">
    <location>
        <begin position="1"/>
        <end position="16"/>
    </location>
</feature>
<evidence type="ECO:0000256" key="1">
    <source>
        <dbReference type="SAM" id="SignalP"/>
    </source>
</evidence>
<dbReference type="AlphaFoldDB" id="A0A131Y9I2"/>
<feature type="chain" id="PRO_5007284353" evidence="1">
    <location>
        <begin position="17"/>
        <end position="89"/>
    </location>
</feature>
<accession>A0A131Y9I2</accession>
<keyword evidence="1" id="KW-0732">Signal</keyword>